<dbReference type="InParanoid" id="A0A0V1AM91"/>
<dbReference type="EMBL" id="JYDH01000837">
    <property type="protein sequence ID" value="KRY25609.1"/>
    <property type="molecule type" value="Genomic_DNA"/>
</dbReference>
<reference evidence="1 2" key="1">
    <citation type="submission" date="2015-01" db="EMBL/GenBank/DDBJ databases">
        <title>Evolution of Trichinella species and genotypes.</title>
        <authorList>
            <person name="Korhonen P.K."/>
            <person name="Edoardo P."/>
            <person name="Giuseppe L.R."/>
            <person name="Gasser R.B."/>
        </authorList>
    </citation>
    <scope>NUCLEOTIDE SEQUENCE [LARGE SCALE GENOMIC DNA]</scope>
    <source>
        <strain evidence="1">ISS3</strain>
    </source>
</reference>
<keyword evidence="2" id="KW-1185">Reference proteome</keyword>
<sequence>MFKNKEVIRIEDNKMTNFSAFVIASDFAELHVIENWCFSVYFF</sequence>
<dbReference type="Proteomes" id="UP000054776">
    <property type="component" value="Unassembled WGS sequence"/>
</dbReference>
<protein>
    <submittedName>
        <fullName evidence="1">Uncharacterized protein</fullName>
    </submittedName>
</protein>
<proteinExistence type="predicted"/>
<name>A0A0V1AM91_TRISP</name>
<evidence type="ECO:0000313" key="2">
    <source>
        <dbReference type="Proteomes" id="UP000054776"/>
    </source>
</evidence>
<comment type="caution">
    <text evidence="1">The sequence shown here is derived from an EMBL/GenBank/DDBJ whole genome shotgun (WGS) entry which is preliminary data.</text>
</comment>
<gene>
    <name evidence="1" type="ORF">T01_9125</name>
</gene>
<accession>A0A0V1AM91</accession>
<organism evidence="1 2">
    <name type="scientific">Trichinella spiralis</name>
    <name type="common">Trichina worm</name>
    <dbReference type="NCBI Taxonomy" id="6334"/>
    <lineage>
        <taxon>Eukaryota</taxon>
        <taxon>Metazoa</taxon>
        <taxon>Ecdysozoa</taxon>
        <taxon>Nematoda</taxon>
        <taxon>Enoplea</taxon>
        <taxon>Dorylaimia</taxon>
        <taxon>Trichinellida</taxon>
        <taxon>Trichinellidae</taxon>
        <taxon>Trichinella</taxon>
    </lineage>
</organism>
<dbReference type="AlphaFoldDB" id="A0A0V1AM91"/>
<evidence type="ECO:0000313" key="1">
    <source>
        <dbReference type="EMBL" id="KRY25609.1"/>
    </source>
</evidence>